<dbReference type="Gene3D" id="3.30.450.20">
    <property type="entry name" value="PAS domain"/>
    <property type="match status" value="1"/>
</dbReference>
<evidence type="ECO:0000313" key="9">
    <source>
        <dbReference type="EMBL" id="SHG67799.1"/>
    </source>
</evidence>
<dbReference type="PROSITE" id="PS50110">
    <property type="entry name" value="RESPONSE_REGULATORY"/>
    <property type="match status" value="1"/>
</dbReference>
<dbReference type="SUPFAM" id="SSF55874">
    <property type="entry name" value="ATPase domain of HSP90 chaperone/DNA topoisomerase II/histidine kinase"/>
    <property type="match status" value="1"/>
</dbReference>
<feature type="domain" description="Response regulatory" evidence="8">
    <location>
        <begin position="561"/>
        <end position="680"/>
    </location>
</feature>
<dbReference type="OrthoDB" id="9810730at2"/>
<dbReference type="GO" id="GO:0000155">
    <property type="term" value="F:phosphorelay sensor kinase activity"/>
    <property type="evidence" value="ECO:0007669"/>
    <property type="project" value="InterPro"/>
</dbReference>
<evidence type="ECO:0000256" key="6">
    <source>
        <dbReference type="PROSITE-ProRule" id="PRU00169"/>
    </source>
</evidence>
<dbReference type="Proteomes" id="UP000184520">
    <property type="component" value="Unassembled WGS sequence"/>
</dbReference>
<dbReference type="Gene3D" id="1.10.287.130">
    <property type="match status" value="1"/>
</dbReference>
<dbReference type="InterPro" id="IPR035965">
    <property type="entry name" value="PAS-like_dom_sf"/>
</dbReference>
<dbReference type="InterPro" id="IPR005467">
    <property type="entry name" value="His_kinase_dom"/>
</dbReference>
<dbReference type="CDD" id="cd00130">
    <property type="entry name" value="PAS"/>
    <property type="match status" value="1"/>
</dbReference>
<dbReference type="InterPro" id="IPR029016">
    <property type="entry name" value="GAF-like_dom_sf"/>
</dbReference>
<dbReference type="Pfam" id="PF02518">
    <property type="entry name" value="HATPase_c"/>
    <property type="match status" value="1"/>
</dbReference>
<dbReference type="PROSITE" id="PS50109">
    <property type="entry name" value="HIS_KIN"/>
    <property type="match status" value="1"/>
</dbReference>
<gene>
    <name evidence="9" type="ORF">SAMN05216361_2767</name>
</gene>
<keyword evidence="3 6" id="KW-0597">Phosphoprotein</keyword>
<protein>
    <recommendedName>
        <fullName evidence="2">histidine kinase</fullName>
        <ecNumber evidence="2">2.7.13.3</ecNumber>
    </recommendedName>
</protein>
<dbReference type="RefSeq" id="WP_073323417.1">
    <property type="nucleotide sequence ID" value="NZ_FQWD01000004.1"/>
</dbReference>
<accession>A0A1M5LT38</accession>
<dbReference type="InterPro" id="IPR003661">
    <property type="entry name" value="HisK_dim/P_dom"/>
</dbReference>
<proteinExistence type="predicted"/>
<dbReference type="EC" id="2.7.13.3" evidence="2"/>
<dbReference type="AlphaFoldDB" id="A0A1M5LT38"/>
<feature type="modified residue" description="4-aspartylphosphate" evidence="6">
    <location>
        <position position="611"/>
    </location>
</feature>
<comment type="catalytic activity">
    <reaction evidence="1">
        <text>ATP + protein L-histidine = ADP + protein N-phospho-L-histidine.</text>
        <dbReference type="EC" id="2.7.13.3"/>
    </reaction>
</comment>
<dbReference type="PANTHER" id="PTHR43047:SF72">
    <property type="entry name" value="OSMOSENSING HISTIDINE PROTEIN KINASE SLN1"/>
    <property type="match status" value="1"/>
</dbReference>
<dbReference type="SMART" id="SM00448">
    <property type="entry name" value="REC"/>
    <property type="match status" value="1"/>
</dbReference>
<evidence type="ECO:0000256" key="2">
    <source>
        <dbReference type="ARBA" id="ARBA00012438"/>
    </source>
</evidence>
<evidence type="ECO:0000256" key="3">
    <source>
        <dbReference type="ARBA" id="ARBA00022553"/>
    </source>
</evidence>
<dbReference type="InterPro" id="IPR036097">
    <property type="entry name" value="HisK_dim/P_sf"/>
</dbReference>
<keyword evidence="4" id="KW-0808">Transferase</keyword>
<dbReference type="EMBL" id="FQWD01000004">
    <property type="protein sequence ID" value="SHG67799.1"/>
    <property type="molecule type" value="Genomic_DNA"/>
</dbReference>
<dbReference type="SUPFAM" id="SSF47384">
    <property type="entry name" value="Homodimeric domain of signal transducing histidine kinase"/>
    <property type="match status" value="1"/>
</dbReference>
<dbReference type="InterPro" id="IPR036890">
    <property type="entry name" value="HATPase_C_sf"/>
</dbReference>
<dbReference type="GO" id="GO:0005886">
    <property type="term" value="C:plasma membrane"/>
    <property type="evidence" value="ECO:0007669"/>
    <property type="project" value="TreeGrafter"/>
</dbReference>
<dbReference type="SUPFAM" id="SSF55781">
    <property type="entry name" value="GAF domain-like"/>
    <property type="match status" value="1"/>
</dbReference>
<dbReference type="Pfam" id="PF13185">
    <property type="entry name" value="GAF_2"/>
    <property type="match status" value="1"/>
</dbReference>
<organism evidence="9 10">
    <name type="scientific">Marisediminitalea aggregata</name>
    <dbReference type="NCBI Taxonomy" id="634436"/>
    <lineage>
        <taxon>Bacteria</taxon>
        <taxon>Pseudomonadati</taxon>
        <taxon>Pseudomonadota</taxon>
        <taxon>Gammaproteobacteria</taxon>
        <taxon>Alteromonadales</taxon>
        <taxon>Alteromonadaceae</taxon>
        <taxon>Marisediminitalea</taxon>
    </lineage>
</organism>
<keyword evidence="5 9" id="KW-0418">Kinase</keyword>
<evidence type="ECO:0000259" key="8">
    <source>
        <dbReference type="PROSITE" id="PS50110"/>
    </source>
</evidence>
<dbReference type="STRING" id="634436.SAMN05216361_2767"/>
<evidence type="ECO:0000256" key="4">
    <source>
        <dbReference type="ARBA" id="ARBA00022679"/>
    </source>
</evidence>
<dbReference type="InterPro" id="IPR011006">
    <property type="entry name" value="CheY-like_superfamily"/>
</dbReference>
<evidence type="ECO:0000259" key="7">
    <source>
        <dbReference type="PROSITE" id="PS50109"/>
    </source>
</evidence>
<dbReference type="GO" id="GO:0009927">
    <property type="term" value="F:histidine phosphotransfer kinase activity"/>
    <property type="evidence" value="ECO:0007669"/>
    <property type="project" value="TreeGrafter"/>
</dbReference>
<dbReference type="InterPro" id="IPR003594">
    <property type="entry name" value="HATPase_dom"/>
</dbReference>
<dbReference type="Pfam" id="PF00072">
    <property type="entry name" value="Response_reg"/>
    <property type="match status" value="1"/>
</dbReference>
<evidence type="ECO:0000256" key="1">
    <source>
        <dbReference type="ARBA" id="ARBA00000085"/>
    </source>
</evidence>
<dbReference type="SUPFAM" id="SSF52172">
    <property type="entry name" value="CheY-like"/>
    <property type="match status" value="1"/>
</dbReference>
<dbReference type="SMART" id="SM00387">
    <property type="entry name" value="HATPase_c"/>
    <property type="match status" value="1"/>
</dbReference>
<dbReference type="Pfam" id="PF00512">
    <property type="entry name" value="HisKA"/>
    <property type="match status" value="1"/>
</dbReference>
<name>A0A1M5LT38_9ALTE</name>
<dbReference type="InterPro" id="IPR003018">
    <property type="entry name" value="GAF"/>
</dbReference>
<evidence type="ECO:0000256" key="5">
    <source>
        <dbReference type="ARBA" id="ARBA00022777"/>
    </source>
</evidence>
<dbReference type="CDD" id="cd00082">
    <property type="entry name" value="HisKA"/>
    <property type="match status" value="1"/>
</dbReference>
<sequence length="685" mass="76707">MQLERGNPLIYKTILDISSDQNLSTPVMIDRLLEICRGSFGADAVGYGGIDDVDHSLYRLHSINQSSQLSFEAGITLPVKDVLCNKAIESGELTYYEDCSTSDVSEHPFVNLFAIHTYLGAPILSQGKLPRTLFFLFTQQQASAFSDAELDLIKTIAAVIETALARDESLVWKRRRLNSLQAMQRLANIGFWEVDVQSGKVYWSDQTRFIHEVPDDFEPNLETAIDFYKEGEDRQQIVDAVERGFEKGESWSLEVRLITYTGKEKWVAALGEAEFKDGECVRLFGAFQDIDAQVANRNLLAVKKQEAENLLQARSQLIAKISHELRTPINGISGMLQTIHSGLDKDILETKIAIAMQSSETLVRLINDVLDYSKIDSGELLISPAPLSLARVFNDLQALYLPLCEKQGIQLEFETHYCQQDWVEADEVRVKQIFTNILNNALRFTFGGHIKFTITTIQTGALLELVARVADSGKGMTREQTARIFKPFQQFDNQANAGTGLGLSIVKELCQAMHGDISVHSHPGAGSEFTVSLKFPYSEQANITARRVASPSVVAQLQGMKVLVVEDNEINRIVMEAMLSELSLTADYAVNGLEAIKTLKQNRDYNVVFMDCEMDVMDGFQATRKIRRELGYDHKSLTIIAMTANTTNENRQACFNVGMNAFLTKPVSVENIRDTLLLVSERKFH</sequence>
<dbReference type="Gene3D" id="3.40.50.2300">
    <property type="match status" value="1"/>
</dbReference>
<feature type="domain" description="Histidine kinase" evidence="7">
    <location>
        <begin position="320"/>
        <end position="537"/>
    </location>
</feature>
<dbReference type="SUPFAM" id="SSF55785">
    <property type="entry name" value="PYP-like sensor domain (PAS domain)"/>
    <property type="match status" value="1"/>
</dbReference>
<dbReference type="InterPro" id="IPR001789">
    <property type="entry name" value="Sig_transdc_resp-reg_receiver"/>
</dbReference>
<dbReference type="PANTHER" id="PTHR43047">
    <property type="entry name" value="TWO-COMPONENT HISTIDINE PROTEIN KINASE"/>
    <property type="match status" value="1"/>
</dbReference>
<reference evidence="10" key="1">
    <citation type="submission" date="2016-11" db="EMBL/GenBank/DDBJ databases">
        <authorList>
            <person name="Varghese N."/>
            <person name="Submissions S."/>
        </authorList>
    </citation>
    <scope>NUCLEOTIDE SEQUENCE [LARGE SCALE GENOMIC DNA]</scope>
    <source>
        <strain evidence="10">CGMCC 1.8995</strain>
    </source>
</reference>
<dbReference type="Gene3D" id="3.30.450.40">
    <property type="match status" value="1"/>
</dbReference>
<dbReference type="SMART" id="SM00388">
    <property type="entry name" value="HisKA"/>
    <property type="match status" value="1"/>
</dbReference>
<dbReference type="InterPro" id="IPR004358">
    <property type="entry name" value="Sig_transdc_His_kin-like_C"/>
</dbReference>
<keyword evidence="10" id="KW-1185">Reference proteome</keyword>
<dbReference type="SMART" id="SM00065">
    <property type="entry name" value="GAF"/>
    <property type="match status" value="1"/>
</dbReference>
<evidence type="ECO:0000313" key="10">
    <source>
        <dbReference type="Proteomes" id="UP000184520"/>
    </source>
</evidence>
<dbReference type="Gene3D" id="3.30.565.10">
    <property type="entry name" value="Histidine kinase-like ATPase, C-terminal domain"/>
    <property type="match status" value="1"/>
</dbReference>
<dbReference type="CDD" id="cd17546">
    <property type="entry name" value="REC_hyHK_CKI1_RcsC-like"/>
    <property type="match status" value="1"/>
</dbReference>
<dbReference type="PRINTS" id="PR00344">
    <property type="entry name" value="BCTRLSENSOR"/>
</dbReference>
<dbReference type="InterPro" id="IPR000014">
    <property type="entry name" value="PAS"/>
</dbReference>